<feature type="transmembrane region" description="Helical" evidence="7">
    <location>
        <begin position="28"/>
        <end position="48"/>
    </location>
</feature>
<name>A0A6B1DCW4_9CHLR</name>
<proteinExistence type="inferred from homology"/>
<accession>A0A6B1DCW4</accession>
<sequence>MRDMPRSSPFTSTSPQGGDSSGNARGTALLISLLMIDSLHYVFARLVFPYIEPALGAFYIIAVALVEVGLIGLVTRRLRLAPLRRMWPTFLAIGMCVAVSTRLNYEAMAFIDPGVAAMVGKMTVLFSLGFGLLWLGERFTLLQGVGSAIAVIGLAVISFQPGDYLGLGAMMIVVSTFIYALHAALTKRNMGEVDLLNFFFYRLLLTAAFLALFNIARGNFALPSAQAFPILVLVGTVDVVVSRFLYYWTLRKLDMSVFAVALAASPVAAVLWSQLLFDVFPTPQQLLGGAAILCGVAVVTSAPVLERKMRRPADAAESPPA</sequence>
<feature type="transmembrane region" description="Helical" evidence="7">
    <location>
        <begin position="115"/>
        <end position="134"/>
    </location>
</feature>
<feature type="transmembrane region" description="Helical" evidence="7">
    <location>
        <begin position="228"/>
        <end position="248"/>
    </location>
</feature>
<comment type="similarity">
    <text evidence="2">Belongs to the EamA transporter family.</text>
</comment>
<keyword evidence="5 7" id="KW-0472">Membrane</keyword>
<evidence type="ECO:0000256" key="5">
    <source>
        <dbReference type="ARBA" id="ARBA00023136"/>
    </source>
</evidence>
<dbReference type="InterPro" id="IPR000620">
    <property type="entry name" value="EamA_dom"/>
</dbReference>
<feature type="transmembrane region" description="Helical" evidence="7">
    <location>
        <begin position="255"/>
        <end position="274"/>
    </location>
</feature>
<feature type="transmembrane region" description="Helical" evidence="7">
    <location>
        <begin position="141"/>
        <end position="159"/>
    </location>
</feature>
<dbReference type="Gene3D" id="1.10.3730.20">
    <property type="match status" value="2"/>
</dbReference>
<feature type="domain" description="EamA" evidence="8">
    <location>
        <begin position="28"/>
        <end position="158"/>
    </location>
</feature>
<dbReference type="AlphaFoldDB" id="A0A6B1DCW4"/>
<protein>
    <submittedName>
        <fullName evidence="9">DMT family transporter</fullName>
    </submittedName>
</protein>
<evidence type="ECO:0000256" key="2">
    <source>
        <dbReference type="ARBA" id="ARBA00007362"/>
    </source>
</evidence>
<evidence type="ECO:0000256" key="6">
    <source>
        <dbReference type="SAM" id="MobiDB-lite"/>
    </source>
</evidence>
<evidence type="ECO:0000259" key="8">
    <source>
        <dbReference type="Pfam" id="PF00892"/>
    </source>
</evidence>
<keyword evidence="4 7" id="KW-1133">Transmembrane helix</keyword>
<dbReference type="EMBL" id="VXMH01000108">
    <property type="protein sequence ID" value="MYC97232.1"/>
    <property type="molecule type" value="Genomic_DNA"/>
</dbReference>
<dbReference type="InterPro" id="IPR037185">
    <property type="entry name" value="EmrE-like"/>
</dbReference>
<evidence type="ECO:0000256" key="4">
    <source>
        <dbReference type="ARBA" id="ARBA00022989"/>
    </source>
</evidence>
<dbReference type="SUPFAM" id="SSF103481">
    <property type="entry name" value="Multidrug resistance efflux transporter EmrE"/>
    <property type="match status" value="2"/>
</dbReference>
<comment type="subcellular location">
    <subcellularLocation>
        <location evidence="1">Membrane</location>
        <topology evidence="1">Multi-pass membrane protein</topology>
    </subcellularLocation>
</comment>
<feature type="compositionally biased region" description="Polar residues" evidence="6">
    <location>
        <begin position="8"/>
        <end position="21"/>
    </location>
</feature>
<organism evidence="9">
    <name type="scientific">Caldilineaceae bacterium SB0661_bin_32</name>
    <dbReference type="NCBI Taxonomy" id="2605255"/>
    <lineage>
        <taxon>Bacteria</taxon>
        <taxon>Bacillati</taxon>
        <taxon>Chloroflexota</taxon>
        <taxon>Caldilineae</taxon>
        <taxon>Caldilineales</taxon>
        <taxon>Caldilineaceae</taxon>
    </lineage>
</organism>
<feature type="transmembrane region" description="Helical" evidence="7">
    <location>
        <begin position="86"/>
        <end position="103"/>
    </location>
</feature>
<reference evidence="9" key="1">
    <citation type="submission" date="2019-09" db="EMBL/GenBank/DDBJ databases">
        <title>Characterisation of the sponge microbiome using genome-centric metagenomics.</title>
        <authorList>
            <person name="Engelberts J.P."/>
            <person name="Robbins S.J."/>
            <person name="De Goeij J.M."/>
            <person name="Aranda M."/>
            <person name="Bell S.C."/>
            <person name="Webster N.S."/>
        </authorList>
    </citation>
    <scope>NUCLEOTIDE SEQUENCE</scope>
    <source>
        <strain evidence="9">SB0661_bin_32</strain>
    </source>
</reference>
<dbReference type="PANTHER" id="PTHR32322:SF2">
    <property type="entry name" value="EAMA DOMAIN-CONTAINING PROTEIN"/>
    <property type="match status" value="1"/>
</dbReference>
<gene>
    <name evidence="9" type="ORF">F4X14_19930</name>
</gene>
<feature type="transmembrane region" description="Helical" evidence="7">
    <location>
        <begin position="165"/>
        <end position="186"/>
    </location>
</feature>
<dbReference type="Pfam" id="PF00892">
    <property type="entry name" value="EamA"/>
    <property type="match status" value="2"/>
</dbReference>
<keyword evidence="3 7" id="KW-0812">Transmembrane</keyword>
<feature type="transmembrane region" description="Helical" evidence="7">
    <location>
        <begin position="198"/>
        <end position="216"/>
    </location>
</feature>
<dbReference type="PANTHER" id="PTHR32322">
    <property type="entry name" value="INNER MEMBRANE TRANSPORTER"/>
    <property type="match status" value="1"/>
</dbReference>
<evidence type="ECO:0000256" key="7">
    <source>
        <dbReference type="SAM" id="Phobius"/>
    </source>
</evidence>
<evidence type="ECO:0000256" key="3">
    <source>
        <dbReference type="ARBA" id="ARBA00022692"/>
    </source>
</evidence>
<evidence type="ECO:0000313" key="9">
    <source>
        <dbReference type="EMBL" id="MYC97232.1"/>
    </source>
</evidence>
<feature type="region of interest" description="Disordered" evidence="6">
    <location>
        <begin position="1"/>
        <end position="21"/>
    </location>
</feature>
<feature type="transmembrane region" description="Helical" evidence="7">
    <location>
        <begin position="54"/>
        <end position="74"/>
    </location>
</feature>
<feature type="domain" description="EamA" evidence="8">
    <location>
        <begin position="167"/>
        <end position="300"/>
    </location>
</feature>
<dbReference type="InterPro" id="IPR050638">
    <property type="entry name" value="AA-Vitamin_Transporters"/>
</dbReference>
<comment type="caution">
    <text evidence="9">The sequence shown here is derived from an EMBL/GenBank/DDBJ whole genome shotgun (WGS) entry which is preliminary data.</text>
</comment>
<dbReference type="GO" id="GO:0016020">
    <property type="term" value="C:membrane"/>
    <property type="evidence" value="ECO:0007669"/>
    <property type="project" value="UniProtKB-SubCell"/>
</dbReference>
<feature type="transmembrane region" description="Helical" evidence="7">
    <location>
        <begin position="286"/>
        <end position="305"/>
    </location>
</feature>
<evidence type="ECO:0000256" key="1">
    <source>
        <dbReference type="ARBA" id="ARBA00004141"/>
    </source>
</evidence>